<feature type="region of interest" description="Disordered" evidence="3">
    <location>
        <begin position="1"/>
        <end position="27"/>
    </location>
</feature>
<evidence type="ECO:0000313" key="5">
    <source>
        <dbReference type="EMBL" id="PKK89826.1"/>
    </source>
</evidence>
<dbReference type="InterPro" id="IPR001647">
    <property type="entry name" value="HTH_TetR"/>
</dbReference>
<dbReference type="SUPFAM" id="SSF46689">
    <property type="entry name" value="Homeodomain-like"/>
    <property type="match status" value="1"/>
</dbReference>
<gene>
    <name evidence="5" type="ORF">CVV64_12440</name>
</gene>
<dbReference type="InterPro" id="IPR009057">
    <property type="entry name" value="Homeodomain-like_sf"/>
</dbReference>
<organism evidence="5 6">
    <name type="scientific">Candidatus Wallbacteria bacterium HGW-Wallbacteria-1</name>
    <dbReference type="NCBI Taxonomy" id="2013854"/>
    <lineage>
        <taxon>Bacteria</taxon>
        <taxon>Candidatus Walliibacteriota</taxon>
    </lineage>
</organism>
<evidence type="ECO:0000313" key="6">
    <source>
        <dbReference type="Proteomes" id="UP000233256"/>
    </source>
</evidence>
<proteinExistence type="predicted"/>
<reference evidence="5 6" key="1">
    <citation type="journal article" date="2017" name="ISME J.">
        <title>Potential for microbial H2 and metal transformations associated with novel bacteria and archaea in deep terrestrial subsurface sediments.</title>
        <authorList>
            <person name="Hernsdorf A.W."/>
            <person name="Amano Y."/>
            <person name="Miyakawa K."/>
            <person name="Ise K."/>
            <person name="Suzuki Y."/>
            <person name="Anantharaman K."/>
            <person name="Probst A."/>
            <person name="Burstein D."/>
            <person name="Thomas B.C."/>
            <person name="Banfield J.F."/>
        </authorList>
    </citation>
    <scope>NUCLEOTIDE SEQUENCE [LARGE SCALE GENOMIC DNA]</scope>
    <source>
        <strain evidence="5">HGW-Wallbacteria-1</strain>
    </source>
</reference>
<dbReference type="AlphaFoldDB" id="A0A2N1PNA9"/>
<sequence>MTEKSDKGKSGKIAKSSSKTARESLREQIKNEERRILRDAILTVASREFNNLGYDGVTMEKIAAEAGISVGSIYKIFSSKTALYAEILRSIRNKAMERAAEAIRLSGSPIERARALVAVRVTMFFENHGIARDFIASLIGRQEHLSPELATLPKDIMKDYIGKLAAFFSEIQEKLPAEKQEDPMLLAFLFEGVIHSHFAFWKVTGAPIDDLNSMVDLVMNRILKMGYLTETE</sequence>
<dbReference type="GO" id="GO:0003700">
    <property type="term" value="F:DNA-binding transcription factor activity"/>
    <property type="evidence" value="ECO:0007669"/>
    <property type="project" value="TreeGrafter"/>
</dbReference>
<evidence type="ECO:0000256" key="1">
    <source>
        <dbReference type="ARBA" id="ARBA00023125"/>
    </source>
</evidence>
<keyword evidence="1 2" id="KW-0238">DNA-binding</keyword>
<evidence type="ECO:0000256" key="2">
    <source>
        <dbReference type="PROSITE-ProRule" id="PRU00335"/>
    </source>
</evidence>
<feature type="domain" description="HTH tetR-type" evidence="4">
    <location>
        <begin position="35"/>
        <end position="95"/>
    </location>
</feature>
<evidence type="ECO:0000256" key="3">
    <source>
        <dbReference type="SAM" id="MobiDB-lite"/>
    </source>
</evidence>
<name>A0A2N1PNA9_9BACT</name>
<dbReference type="PANTHER" id="PTHR30055:SF226">
    <property type="entry name" value="HTH-TYPE TRANSCRIPTIONAL REGULATOR PKSA"/>
    <property type="match status" value="1"/>
</dbReference>
<protein>
    <recommendedName>
        <fullName evidence="4">HTH tetR-type domain-containing protein</fullName>
    </recommendedName>
</protein>
<dbReference type="Gene3D" id="1.10.357.10">
    <property type="entry name" value="Tetracycline Repressor, domain 2"/>
    <property type="match status" value="1"/>
</dbReference>
<dbReference type="InterPro" id="IPR050109">
    <property type="entry name" value="HTH-type_TetR-like_transc_reg"/>
</dbReference>
<dbReference type="PRINTS" id="PR00455">
    <property type="entry name" value="HTHTETR"/>
</dbReference>
<dbReference type="Proteomes" id="UP000233256">
    <property type="component" value="Unassembled WGS sequence"/>
</dbReference>
<dbReference type="EMBL" id="PGXC01000011">
    <property type="protein sequence ID" value="PKK89826.1"/>
    <property type="molecule type" value="Genomic_DNA"/>
</dbReference>
<dbReference type="PROSITE" id="PS50977">
    <property type="entry name" value="HTH_TETR_2"/>
    <property type="match status" value="1"/>
</dbReference>
<feature type="DNA-binding region" description="H-T-H motif" evidence="2">
    <location>
        <begin position="58"/>
        <end position="77"/>
    </location>
</feature>
<accession>A0A2N1PNA9</accession>
<dbReference type="PANTHER" id="PTHR30055">
    <property type="entry name" value="HTH-TYPE TRANSCRIPTIONAL REGULATOR RUTR"/>
    <property type="match status" value="1"/>
</dbReference>
<evidence type="ECO:0000259" key="4">
    <source>
        <dbReference type="PROSITE" id="PS50977"/>
    </source>
</evidence>
<dbReference type="Pfam" id="PF00440">
    <property type="entry name" value="TetR_N"/>
    <property type="match status" value="1"/>
</dbReference>
<comment type="caution">
    <text evidence="5">The sequence shown here is derived from an EMBL/GenBank/DDBJ whole genome shotgun (WGS) entry which is preliminary data.</text>
</comment>
<dbReference type="Gene3D" id="1.10.10.60">
    <property type="entry name" value="Homeodomain-like"/>
    <property type="match status" value="1"/>
</dbReference>
<dbReference type="GO" id="GO:0000976">
    <property type="term" value="F:transcription cis-regulatory region binding"/>
    <property type="evidence" value="ECO:0007669"/>
    <property type="project" value="TreeGrafter"/>
</dbReference>